<dbReference type="SUPFAM" id="SSF47323">
    <property type="entry name" value="Anticodon-binding domain of a subclass of class I aminoacyl-tRNA synthetases"/>
    <property type="match status" value="1"/>
</dbReference>
<dbReference type="Pfam" id="PF23493">
    <property type="entry name" value="CysS_C"/>
    <property type="match status" value="1"/>
</dbReference>
<name>A0ABC8JUG3_ERUVS</name>
<reference evidence="2 3" key="1">
    <citation type="submission" date="2022-03" db="EMBL/GenBank/DDBJ databases">
        <authorList>
            <person name="Macdonald S."/>
            <person name="Ahmed S."/>
            <person name="Newling K."/>
        </authorList>
    </citation>
    <scope>NUCLEOTIDE SEQUENCE [LARGE SCALE GENOMIC DNA]</scope>
</reference>
<keyword evidence="3" id="KW-1185">Reference proteome</keyword>
<dbReference type="PANTHER" id="PTHR10890">
    <property type="entry name" value="CYSTEINYL-TRNA SYNTHETASE"/>
    <property type="match status" value="1"/>
</dbReference>
<evidence type="ECO:0000313" key="2">
    <source>
        <dbReference type="EMBL" id="CAH8341873.1"/>
    </source>
</evidence>
<dbReference type="InterPro" id="IPR024909">
    <property type="entry name" value="Cys-tRNA/MSH_ligase"/>
</dbReference>
<proteinExistence type="predicted"/>
<dbReference type="AlphaFoldDB" id="A0ABC8JUG3"/>
<dbReference type="Proteomes" id="UP001642260">
    <property type="component" value="Unassembled WGS sequence"/>
</dbReference>
<feature type="domain" description="Cysteinyl-tRNA ligase anticodon binding" evidence="1">
    <location>
        <begin position="115"/>
        <end position="159"/>
    </location>
</feature>
<accession>A0ABC8JUG3</accession>
<dbReference type="PANTHER" id="PTHR10890:SF26">
    <property type="entry name" value="CYSTEINE--TRNA LIGASE 1, CYTOPLASMIC-RELATED"/>
    <property type="match status" value="1"/>
</dbReference>
<dbReference type="EMBL" id="CAKOAT010147376">
    <property type="protein sequence ID" value="CAH8341873.1"/>
    <property type="molecule type" value="Genomic_DNA"/>
</dbReference>
<evidence type="ECO:0000313" key="3">
    <source>
        <dbReference type="Proteomes" id="UP001642260"/>
    </source>
</evidence>
<sequence length="167" mass="18774">MSEDGGKAEPTAEAKDIITKLKSEFDAKMLDDLNTAHILEGAYKDALKFINDSIGKLKKMQKTQRMPLLVSLVEIEKAAKTVLEVLGFTTTLSYTDILKEMRQKALTRAKLSEEELSKIIEERTMARKNKEFEKSDEIRAQLTVKGIALMDVGKETEWRPCVPSVPA</sequence>
<dbReference type="InterPro" id="IPR009080">
    <property type="entry name" value="tRNAsynth_Ia_anticodon-bd"/>
</dbReference>
<gene>
    <name evidence="2" type="ORF">ERUC_LOCUS15724</name>
</gene>
<dbReference type="InterPro" id="IPR056411">
    <property type="entry name" value="CysS_C"/>
</dbReference>
<organism evidence="2 3">
    <name type="scientific">Eruca vesicaria subsp. sativa</name>
    <name type="common">Garden rocket</name>
    <name type="synonym">Eruca sativa</name>
    <dbReference type="NCBI Taxonomy" id="29727"/>
    <lineage>
        <taxon>Eukaryota</taxon>
        <taxon>Viridiplantae</taxon>
        <taxon>Streptophyta</taxon>
        <taxon>Embryophyta</taxon>
        <taxon>Tracheophyta</taxon>
        <taxon>Spermatophyta</taxon>
        <taxon>Magnoliopsida</taxon>
        <taxon>eudicotyledons</taxon>
        <taxon>Gunneridae</taxon>
        <taxon>Pentapetalae</taxon>
        <taxon>rosids</taxon>
        <taxon>malvids</taxon>
        <taxon>Brassicales</taxon>
        <taxon>Brassicaceae</taxon>
        <taxon>Brassiceae</taxon>
        <taxon>Eruca</taxon>
    </lineage>
</organism>
<comment type="caution">
    <text evidence="2">The sequence shown here is derived from an EMBL/GenBank/DDBJ whole genome shotgun (WGS) entry which is preliminary data.</text>
</comment>
<evidence type="ECO:0000259" key="1">
    <source>
        <dbReference type="Pfam" id="PF23493"/>
    </source>
</evidence>
<protein>
    <recommendedName>
        <fullName evidence="1">Cysteinyl-tRNA ligase anticodon binding domain-containing protein</fullName>
    </recommendedName>
</protein>
<dbReference type="Gene3D" id="1.20.120.1910">
    <property type="entry name" value="Cysteine-tRNA ligase, C-terminal anti-codon recognition domain"/>
    <property type="match status" value="1"/>
</dbReference>